<dbReference type="Gene3D" id="3.30.565.10">
    <property type="entry name" value="Histidine kinase-like ATPase, C-terminal domain"/>
    <property type="match status" value="1"/>
</dbReference>
<organism evidence="3 4">
    <name type="scientific">Oxynema aestuarii AP17</name>
    <dbReference type="NCBI Taxonomy" id="2064643"/>
    <lineage>
        <taxon>Bacteria</taxon>
        <taxon>Bacillati</taxon>
        <taxon>Cyanobacteriota</taxon>
        <taxon>Cyanophyceae</taxon>
        <taxon>Oscillatoriophycideae</taxon>
        <taxon>Oscillatoriales</taxon>
        <taxon>Oscillatoriaceae</taxon>
        <taxon>Oxynema</taxon>
        <taxon>Oxynema aestuarii</taxon>
    </lineage>
</organism>
<evidence type="ECO:0000313" key="4">
    <source>
        <dbReference type="Proteomes" id="UP000500857"/>
    </source>
</evidence>
<keyword evidence="3" id="KW-0547">Nucleotide-binding</keyword>
<dbReference type="Proteomes" id="UP000500857">
    <property type="component" value="Chromosome"/>
</dbReference>
<reference evidence="3 4" key="1">
    <citation type="submission" date="2020-04" db="EMBL/GenBank/DDBJ databases">
        <authorList>
            <person name="Basu S."/>
            <person name="Maruthanayagam V."/>
            <person name="Chakraborty S."/>
            <person name="Pramanik A."/>
            <person name="Mukherjee J."/>
            <person name="Brink B."/>
        </authorList>
    </citation>
    <scope>NUCLEOTIDE SEQUENCE [LARGE SCALE GENOMIC DNA]</scope>
    <source>
        <strain evidence="3 4">AP17</strain>
    </source>
</reference>
<sequence length="150" mass="17341">MVSLIDKVAVELQVPDCQRITVKTDLTLLPDLLKWFERFNGPPLAQPTWMQCQLVLAEGFTNAVRHAHKHLPPQVEIEIEVAVSSQCLELRIFDRGDPFDLPTAIERECQEIDPEAERGRGLYLMDRIGDRLEYRRTEDGGNCLHWIKYL</sequence>
<evidence type="ECO:0000256" key="1">
    <source>
        <dbReference type="ARBA" id="ARBA00022527"/>
    </source>
</evidence>
<dbReference type="GO" id="GO:0005524">
    <property type="term" value="F:ATP binding"/>
    <property type="evidence" value="ECO:0007669"/>
    <property type="project" value="UniProtKB-KW"/>
</dbReference>
<dbReference type="GO" id="GO:0004674">
    <property type="term" value="F:protein serine/threonine kinase activity"/>
    <property type="evidence" value="ECO:0007669"/>
    <property type="project" value="UniProtKB-KW"/>
</dbReference>
<protein>
    <submittedName>
        <fullName evidence="3">ATP-binding protein</fullName>
    </submittedName>
</protein>
<dbReference type="PANTHER" id="PTHR35526">
    <property type="entry name" value="ANTI-SIGMA-F FACTOR RSBW-RELATED"/>
    <property type="match status" value="1"/>
</dbReference>
<dbReference type="InterPro" id="IPR003594">
    <property type="entry name" value="HATPase_dom"/>
</dbReference>
<dbReference type="SUPFAM" id="SSF55874">
    <property type="entry name" value="ATPase domain of HSP90 chaperone/DNA topoisomerase II/histidine kinase"/>
    <property type="match status" value="1"/>
</dbReference>
<dbReference type="InterPro" id="IPR036890">
    <property type="entry name" value="HATPase_C_sf"/>
</dbReference>
<dbReference type="KEGG" id="oxy:HCG48_05390"/>
<keyword evidence="1" id="KW-0723">Serine/threonine-protein kinase</keyword>
<keyword evidence="3" id="KW-0067">ATP-binding</keyword>
<dbReference type="InterPro" id="IPR050267">
    <property type="entry name" value="Anti-sigma-factor_SerPK"/>
</dbReference>
<feature type="domain" description="Histidine kinase/HSP90-like ATPase" evidence="2">
    <location>
        <begin position="25"/>
        <end position="145"/>
    </location>
</feature>
<evidence type="ECO:0000313" key="3">
    <source>
        <dbReference type="EMBL" id="QIZ70070.1"/>
    </source>
</evidence>
<dbReference type="EMBL" id="CP051167">
    <property type="protein sequence ID" value="QIZ70070.1"/>
    <property type="molecule type" value="Genomic_DNA"/>
</dbReference>
<dbReference type="PANTHER" id="PTHR35526:SF3">
    <property type="entry name" value="ANTI-SIGMA-F FACTOR RSBW"/>
    <property type="match status" value="1"/>
</dbReference>
<dbReference type="Pfam" id="PF13581">
    <property type="entry name" value="HATPase_c_2"/>
    <property type="match status" value="1"/>
</dbReference>
<dbReference type="RefSeq" id="WP_168568227.1">
    <property type="nucleotide sequence ID" value="NZ_CP051167.1"/>
</dbReference>
<keyword evidence="4" id="KW-1185">Reference proteome</keyword>
<dbReference type="CDD" id="cd16936">
    <property type="entry name" value="HATPase_RsbW-like"/>
    <property type="match status" value="1"/>
</dbReference>
<name>A0A6H1TVV7_9CYAN</name>
<evidence type="ECO:0000259" key="2">
    <source>
        <dbReference type="Pfam" id="PF13581"/>
    </source>
</evidence>
<keyword evidence="1" id="KW-0808">Transferase</keyword>
<gene>
    <name evidence="3" type="ORF">HCG48_05390</name>
</gene>
<proteinExistence type="predicted"/>
<keyword evidence="1" id="KW-0418">Kinase</keyword>
<dbReference type="AlphaFoldDB" id="A0A6H1TVV7"/>
<accession>A0A6H1TVV7</accession>